<protein>
    <submittedName>
        <fullName evidence="2">Uncharacterized protein</fullName>
    </submittedName>
</protein>
<dbReference type="EMBL" id="CP002198">
    <property type="protein sequence ID" value="ADN15553.1"/>
    <property type="molecule type" value="Genomic_DNA"/>
</dbReference>
<evidence type="ECO:0000256" key="1">
    <source>
        <dbReference type="SAM" id="MobiDB-lite"/>
    </source>
</evidence>
<dbReference type="Proteomes" id="UP000008206">
    <property type="component" value="Chromosome"/>
</dbReference>
<dbReference type="AlphaFoldDB" id="E0UG52"/>
<accession>E0UG52</accession>
<reference evidence="3" key="1">
    <citation type="journal article" date="2011" name="MBio">
        <title>Novel metabolic attributes of the genus Cyanothece, comprising a group of unicellular nitrogen-fixing Cyanobacteria.</title>
        <authorList>
            <person name="Bandyopadhyay A."/>
            <person name="Elvitigala T."/>
            <person name="Welsh E."/>
            <person name="Stockel J."/>
            <person name="Liberton M."/>
            <person name="Min H."/>
            <person name="Sherman L.A."/>
            <person name="Pakrasi H.B."/>
        </authorList>
    </citation>
    <scope>NUCLEOTIDE SEQUENCE [LARGE SCALE GENOMIC DNA]</scope>
    <source>
        <strain evidence="3">PCC 7822</strain>
    </source>
</reference>
<dbReference type="STRING" id="497965.Cyan7822_3613"/>
<feature type="region of interest" description="Disordered" evidence="1">
    <location>
        <begin position="1"/>
        <end position="53"/>
    </location>
</feature>
<gene>
    <name evidence="2" type="ordered locus">Cyan7822_3613</name>
</gene>
<evidence type="ECO:0000313" key="2">
    <source>
        <dbReference type="EMBL" id="ADN15553.1"/>
    </source>
</evidence>
<sequence>MLSVAKKGTTNNNLGNQMSRFDTWESKGYEQETNEEGKKVNRRDPETGMCIPKYIPRNPSQTTYWKAPQARAYNILATPSPEKFYLHHAITHELRDSHWWTSEECEYPLPLSLAKKTKEWSYNQSEEESENS</sequence>
<dbReference type="HOGENOM" id="CLU_1913574_0_0_3"/>
<proteinExistence type="predicted"/>
<keyword evidence="3" id="KW-1185">Reference proteome</keyword>
<organism evidence="2 3">
    <name type="scientific">Gloeothece verrucosa (strain PCC 7822)</name>
    <name type="common">Cyanothece sp. (strain PCC 7822)</name>
    <dbReference type="NCBI Taxonomy" id="497965"/>
    <lineage>
        <taxon>Bacteria</taxon>
        <taxon>Bacillati</taxon>
        <taxon>Cyanobacteriota</taxon>
        <taxon>Cyanophyceae</taxon>
        <taxon>Oscillatoriophycideae</taxon>
        <taxon>Chroococcales</taxon>
        <taxon>Aphanothecaceae</taxon>
        <taxon>Gloeothece</taxon>
        <taxon>Gloeothece verrucosa</taxon>
    </lineage>
</organism>
<dbReference type="KEGG" id="cyj:Cyan7822_3613"/>
<feature type="compositionally biased region" description="Basic and acidic residues" evidence="1">
    <location>
        <begin position="22"/>
        <end position="46"/>
    </location>
</feature>
<name>E0UG52_GLOV7</name>
<feature type="compositionally biased region" description="Polar residues" evidence="1">
    <location>
        <begin position="8"/>
        <end position="20"/>
    </location>
</feature>
<evidence type="ECO:0000313" key="3">
    <source>
        <dbReference type="Proteomes" id="UP000008206"/>
    </source>
</evidence>